<evidence type="ECO:0000313" key="2">
    <source>
        <dbReference type="Proteomes" id="UP000186785"/>
    </source>
</evidence>
<proteinExistence type="predicted"/>
<keyword evidence="2" id="KW-1185">Reference proteome</keyword>
<comment type="caution">
    <text evidence="1">The sequence shown here is derived from an EMBL/GenBank/DDBJ whole genome shotgun (WGS) entry which is preliminary data.</text>
</comment>
<evidence type="ECO:0000313" key="1">
    <source>
        <dbReference type="EMBL" id="OKL49161.1"/>
    </source>
</evidence>
<dbReference type="STRING" id="1921764.BSR28_06295"/>
<gene>
    <name evidence="1" type="ORF">BSR29_03090</name>
</gene>
<organism evidence="1 2">
    <name type="scientific">Boudabousia liubingyangii</name>
    <dbReference type="NCBI Taxonomy" id="1921764"/>
    <lineage>
        <taxon>Bacteria</taxon>
        <taxon>Bacillati</taxon>
        <taxon>Actinomycetota</taxon>
        <taxon>Actinomycetes</taxon>
        <taxon>Actinomycetales</taxon>
        <taxon>Actinomycetaceae</taxon>
        <taxon>Boudabousia</taxon>
    </lineage>
</organism>
<dbReference type="EMBL" id="MQSV01000002">
    <property type="protein sequence ID" value="OKL49161.1"/>
    <property type="molecule type" value="Genomic_DNA"/>
</dbReference>
<name>A0A1Q5PNL4_9ACTO</name>
<dbReference type="AlphaFoldDB" id="A0A1Q5PNL4"/>
<reference evidence="1 2" key="1">
    <citation type="submission" date="2016-11" db="EMBL/GenBank/DDBJ databases">
        <title>Actinomyces gypaetusis sp. nov. isolated from the vulture Gypaetus barbatus in Qinghai Tibet Plateau China.</title>
        <authorList>
            <person name="Meng X."/>
        </authorList>
    </citation>
    <scope>NUCLEOTIDE SEQUENCE [LARGE SCALE GENOMIC DNA]</scope>
    <source>
        <strain evidence="1 2">VUL4_2</strain>
    </source>
</reference>
<accession>A0A1Q5PNL4</accession>
<evidence type="ECO:0008006" key="3">
    <source>
        <dbReference type="Google" id="ProtNLM"/>
    </source>
</evidence>
<sequence>MDVLAGAGGSYVRVAQCLGLDAELVRGYCRRAYPDLEVDKNLVLLGAYCRYCAAPLEGMRAGALFCCPSHRQAWWRTHQAQTRGGAWRKFTCLGCGSRCRVYGRRARKYCSHACYIRHRFVEVAS</sequence>
<dbReference type="Proteomes" id="UP000186785">
    <property type="component" value="Unassembled WGS sequence"/>
</dbReference>
<protein>
    <recommendedName>
        <fullName evidence="3">RNA polymerase subunit sigma-70</fullName>
    </recommendedName>
</protein>